<dbReference type="SUPFAM" id="SSF51338">
    <property type="entry name" value="Composite domain of metallo-dependent hydrolases"/>
    <property type="match status" value="1"/>
</dbReference>
<feature type="domain" description="Dihydroorotase catalytic" evidence="9">
    <location>
        <begin position="59"/>
        <end position="244"/>
    </location>
</feature>
<gene>
    <name evidence="7" type="primary">pyrC</name>
    <name evidence="10" type="ORF">H9Q76_04920</name>
</gene>
<dbReference type="Pfam" id="PF12890">
    <property type="entry name" value="DHOase"/>
    <property type="match status" value="1"/>
</dbReference>
<keyword evidence="4 7" id="KW-0378">Hydrolase</keyword>
<feature type="binding site" evidence="7">
    <location>
        <position position="161"/>
    </location>
    <ligand>
        <name>Zn(2+)</name>
        <dbReference type="ChEBI" id="CHEBI:29105"/>
        <label>1</label>
    </ligand>
</feature>
<dbReference type="InterPro" id="IPR004722">
    <property type="entry name" value="DHOase"/>
</dbReference>
<dbReference type="EC" id="3.5.2.3" evidence="7"/>
<evidence type="ECO:0000259" key="8">
    <source>
        <dbReference type="Pfam" id="PF07969"/>
    </source>
</evidence>
<feature type="binding site" evidence="7">
    <location>
        <position position="161"/>
    </location>
    <ligand>
        <name>Zn(2+)</name>
        <dbReference type="ChEBI" id="CHEBI:29105"/>
        <label>2</label>
    </ligand>
</feature>
<feature type="binding site" evidence="7">
    <location>
        <begin position="72"/>
        <end position="74"/>
    </location>
    <ligand>
        <name>substrate</name>
    </ligand>
</feature>
<evidence type="ECO:0000313" key="10">
    <source>
        <dbReference type="EMBL" id="QNM01031.1"/>
    </source>
</evidence>
<evidence type="ECO:0000256" key="7">
    <source>
        <dbReference type="HAMAP-Rule" id="MF_00220"/>
    </source>
</evidence>
<comment type="similarity">
    <text evidence="2 7">Belongs to the metallo-dependent hydrolases superfamily. DHOase family. Class I DHOase subfamily.</text>
</comment>
<dbReference type="InterPro" id="IPR013108">
    <property type="entry name" value="Amidohydro_3"/>
</dbReference>
<dbReference type="EMBL" id="CP060632">
    <property type="protein sequence ID" value="QNM01031.1"/>
    <property type="molecule type" value="Genomic_DNA"/>
</dbReference>
<feature type="binding site" evidence="7">
    <location>
        <position position="70"/>
    </location>
    <ligand>
        <name>Zn(2+)</name>
        <dbReference type="ChEBI" id="CHEBI:29105"/>
        <label>1</label>
    </ligand>
</feature>
<feature type="binding site" evidence="7">
    <location>
        <position position="318"/>
    </location>
    <ligand>
        <name>substrate</name>
    </ligand>
</feature>
<evidence type="ECO:0000256" key="4">
    <source>
        <dbReference type="ARBA" id="ARBA00022801"/>
    </source>
</evidence>
<dbReference type="PANTHER" id="PTHR43668">
    <property type="entry name" value="ALLANTOINASE"/>
    <property type="match status" value="1"/>
</dbReference>
<feature type="binding site" evidence="7">
    <location>
        <position position="314"/>
    </location>
    <ligand>
        <name>Zn(2+)</name>
        <dbReference type="ChEBI" id="CHEBI:29105"/>
        <label>1</label>
    </ligand>
</feature>
<evidence type="ECO:0000256" key="3">
    <source>
        <dbReference type="ARBA" id="ARBA00022723"/>
    </source>
</evidence>
<feature type="domain" description="Amidohydrolase 3" evidence="8">
    <location>
        <begin position="353"/>
        <end position="432"/>
    </location>
</feature>
<dbReference type="InterPro" id="IPR032466">
    <property type="entry name" value="Metal_Hydrolase"/>
</dbReference>
<proteinExistence type="inferred from homology"/>
<dbReference type="InterPro" id="IPR024403">
    <property type="entry name" value="DHOase_cat"/>
</dbReference>
<evidence type="ECO:0000256" key="5">
    <source>
        <dbReference type="ARBA" id="ARBA00022833"/>
    </source>
</evidence>
<dbReference type="Pfam" id="PF07969">
    <property type="entry name" value="Amidohydro_3"/>
    <property type="match status" value="1"/>
</dbReference>
<dbReference type="Gene3D" id="3.20.20.140">
    <property type="entry name" value="Metal-dependent hydrolases"/>
    <property type="match status" value="1"/>
</dbReference>
<feature type="binding site" evidence="7">
    <location>
        <begin position="332"/>
        <end position="333"/>
    </location>
    <ligand>
        <name>substrate</name>
    </ligand>
</feature>
<evidence type="ECO:0000259" key="9">
    <source>
        <dbReference type="Pfam" id="PF12890"/>
    </source>
</evidence>
<dbReference type="PROSITE" id="PS00483">
    <property type="entry name" value="DIHYDROOROTASE_2"/>
    <property type="match status" value="1"/>
</dbReference>
<feature type="binding site" evidence="7">
    <location>
        <position position="188"/>
    </location>
    <ligand>
        <name>Zn(2+)</name>
        <dbReference type="ChEBI" id="CHEBI:29105"/>
        <label>2</label>
    </ligand>
</feature>
<keyword evidence="5 7" id="KW-0862">Zinc</keyword>
<keyword evidence="11" id="KW-1185">Reference proteome</keyword>
<feature type="binding site" evidence="7">
    <location>
        <position position="241"/>
    </location>
    <ligand>
        <name>Zn(2+)</name>
        <dbReference type="ChEBI" id="CHEBI:29105"/>
        <label>2</label>
    </ligand>
</feature>
<feature type="binding site" evidence="7">
    <location>
        <position position="72"/>
    </location>
    <ligand>
        <name>Zn(2+)</name>
        <dbReference type="ChEBI" id="CHEBI:29105"/>
        <label>1</label>
    </ligand>
</feature>
<dbReference type="CDD" id="cd01317">
    <property type="entry name" value="DHOase_IIa"/>
    <property type="match status" value="1"/>
</dbReference>
<dbReference type="NCBIfam" id="TIGR00857">
    <property type="entry name" value="pyrC_multi"/>
    <property type="match status" value="1"/>
</dbReference>
<comment type="pathway">
    <text evidence="7">Pyrimidine metabolism; UMP biosynthesis via de novo pathway; (S)-dihydroorotate from bicarbonate: step 3/3.</text>
</comment>
<comment type="function">
    <text evidence="1 7">Catalyzes the reversible cyclization of carbamoyl aspartate to dihydroorotate.</text>
</comment>
<feature type="binding site" evidence="7">
    <location>
        <position position="287"/>
    </location>
    <ligand>
        <name>substrate</name>
    </ligand>
</feature>
<dbReference type="InterPro" id="IPR050138">
    <property type="entry name" value="DHOase/Allantoinase_Hydrolase"/>
</dbReference>
<dbReference type="KEGG" id="wcp:H9Q76_04920"/>
<dbReference type="PANTHER" id="PTHR43668:SF2">
    <property type="entry name" value="ALLANTOINASE"/>
    <property type="match status" value="1"/>
</dbReference>
<dbReference type="GO" id="GO:0004038">
    <property type="term" value="F:allantoinase activity"/>
    <property type="evidence" value="ECO:0007669"/>
    <property type="project" value="TreeGrafter"/>
</dbReference>
<protein>
    <recommendedName>
        <fullName evidence="7">Dihydroorotase</fullName>
        <shortName evidence="7">DHOase</shortName>
        <ecNumber evidence="7">3.5.2.3</ecNumber>
    </recommendedName>
</protein>
<comment type="cofactor">
    <cofactor evidence="7">
        <name>Zn(2+)</name>
        <dbReference type="ChEBI" id="CHEBI:29105"/>
    </cofactor>
    <text evidence="7">Binds 2 Zn(2+) ions per subunit.</text>
</comment>
<dbReference type="GO" id="GO:0006145">
    <property type="term" value="P:purine nucleobase catabolic process"/>
    <property type="evidence" value="ECO:0007669"/>
    <property type="project" value="TreeGrafter"/>
</dbReference>
<dbReference type="HAMAP" id="MF_00220_B">
    <property type="entry name" value="PyrC_classI_B"/>
    <property type="match status" value="1"/>
</dbReference>
<reference evidence="10 11" key="1">
    <citation type="submission" date="2020-08" db="EMBL/GenBank/DDBJ databases">
        <authorList>
            <person name="Liu C."/>
            <person name="Sun Q."/>
        </authorList>
    </citation>
    <scope>NUCLEOTIDE SEQUENCE [LARGE SCALE GENOMIC DNA]</scope>
    <source>
        <strain evidence="10 11">NSJ-4</strain>
    </source>
</reference>
<dbReference type="GO" id="GO:0005737">
    <property type="term" value="C:cytoplasm"/>
    <property type="evidence" value="ECO:0007669"/>
    <property type="project" value="TreeGrafter"/>
</dbReference>
<dbReference type="Proteomes" id="UP000515819">
    <property type="component" value="Chromosome"/>
</dbReference>
<dbReference type="AlphaFoldDB" id="A0A7G9FR49"/>
<dbReference type="PROSITE" id="PS00482">
    <property type="entry name" value="DIHYDROOROTASE_1"/>
    <property type="match status" value="1"/>
</dbReference>
<accession>A0A7G9FR49</accession>
<dbReference type="RefSeq" id="WP_118545119.1">
    <property type="nucleotide sequence ID" value="NZ_CP060632.1"/>
</dbReference>
<dbReference type="GO" id="GO:0008270">
    <property type="term" value="F:zinc ion binding"/>
    <property type="evidence" value="ECO:0007669"/>
    <property type="project" value="UniProtKB-UniRule"/>
</dbReference>
<dbReference type="GO" id="GO:0044205">
    <property type="term" value="P:'de novo' UMP biosynthetic process"/>
    <property type="evidence" value="ECO:0007669"/>
    <property type="project" value="UniProtKB-UniRule"/>
</dbReference>
<name>A0A7G9FR49_9FIRM</name>
<evidence type="ECO:0000256" key="6">
    <source>
        <dbReference type="ARBA" id="ARBA00022975"/>
    </source>
</evidence>
<organism evidence="10 11">
    <name type="scientific">Wujia chipingensis</name>
    <dbReference type="NCBI Taxonomy" id="2763670"/>
    <lineage>
        <taxon>Bacteria</taxon>
        <taxon>Bacillati</taxon>
        <taxon>Bacillota</taxon>
        <taxon>Clostridia</taxon>
        <taxon>Lachnospirales</taxon>
        <taxon>Lachnospiraceae</taxon>
        <taxon>Wujia</taxon>
    </lineage>
</organism>
<evidence type="ECO:0000313" key="11">
    <source>
        <dbReference type="Proteomes" id="UP000515819"/>
    </source>
</evidence>
<keyword evidence="3 7" id="KW-0479">Metal-binding</keyword>
<comment type="catalytic activity">
    <reaction evidence="7">
        <text>(S)-dihydroorotate + H2O = N-carbamoyl-L-aspartate + H(+)</text>
        <dbReference type="Rhea" id="RHEA:24296"/>
        <dbReference type="ChEBI" id="CHEBI:15377"/>
        <dbReference type="ChEBI" id="CHEBI:15378"/>
        <dbReference type="ChEBI" id="CHEBI:30864"/>
        <dbReference type="ChEBI" id="CHEBI:32814"/>
        <dbReference type="EC" id="3.5.2.3"/>
    </reaction>
</comment>
<dbReference type="SUPFAM" id="SSF51556">
    <property type="entry name" value="Metallo-dependent hydrolases"/>
    <property type="match status" value="1"/>
</dbReference>
<dbReference type="GO" id="GO:0004151">
    <property type="term" value="F:dihydroorotase activity"/>
    <property type="evidence" value="ECO:0007669"/>
    <property type="project" value="UniProtKB-UniRule"/>
</dbReference>
<feature type="binding site" evidence="7">
    <location>
        <position position="104"/>
    </location>
    <ligand>
        <name>substrate</name>
    </ligand>
</feature>
<dbReference type="InterPro" id="IPR002195">
    <property type="entry name" value="Dihydroorotase_CS"/>
</dbReference>
<feature type="active site" evidence="7">
    <location>
        <position position="314"/>
    </location>
</feature>
<sequence>MIMLIVDGHVVDPATGLHEIADVLIEQDCIKKIYVRSRGEQADYNEAQENGHLVIDAKGKYVMPGFIDLHVHFRDPGLTYKEDIITGSRAAAAGGVTTVCAMPNTKPVVDNVEVLQDILQRAEHAYVHVKQLSSITKGMEGKELVDMEAMLKAGAVAFSEDGKSVMDIRVYREAMKKAAELGAVIMAHCEDKDLVGKGVLNEGVASEKFGVPGIPNSVEDVITARDIFLAHETGAKLHICHCSTIGTVELMRMAKRLGAHVTAEVCPHHFTLTDADIKEANSNYKMNPPLRTEKDVKALVEGLVDGTMPAISTDHAPHSAEEKAQFFDKAPFGIVGLETSAALTYTALVAPGLMDIMDMATKMSYNPAKIIGIDDKYGRLTPGAKADIVIFDPEETWVVDPIKFESKGHNTPYTGQTLVGKVLTTIVDGELRYNGAIIEDQ</sequence>
<evidence type="ECO:0000256" key="1">
    <source>
        <dbReference type="ARBA" id="ARBA00002368"/>
    </source>
</evidence>
<keyword evidence="6 7" id="KW-0665">Pyrimidine biosynthesis</keyword>
<evidence type="ECO:0000256" key="2">
    <source>
        <dbReference type="ARBA" id="ARBA00010286"/>
    </source>
</evidence>
<dbReference type="UniPathway" id="UPA00070">
    <property type="reaction ID" value="UER00117"/>
</dbReference>
<dbReference type="InterPro" id="IPR011059">
    <property type="entry name" value="Metal-dep_hydrolase_composite"/>
</dbReference>